<dbReference type="HOGENOM" id="CLU_777150_0_0_1"/>
<sequence length="357" mass="37982">MAPTRALQRKVSQLFRMRGWQLRPDAMQRLYELLNGEDDWESQLNVLLHEIEQLPGAKADRCVDKPMVERVFAASSAAAAAPPPDDPATPEHLLSPPTAKPAPPPASHFAVVRARVRRLSYFKPARSRAILAGADDGALPPPGVMQRDPSSEPSRNPPAGAPPSVELSRTGRLLGRKGKHILLGVLTAADSGAIALADEDGRAARGMTMVFSDAVLRGYEAAGGAPDEASPPVAELFSFVFCGAPTPRRSRRHFPISSPPFVQTAIVYREDVLTRTKLAALAPPNIAECDDAPDLLVVAGRKAQFNLQADAASGGAREGTVAFSPGSFGASASSSGKWMVYRAAERVAEASFLELPD</sequence>
<feature type="region of interest" description="Disordered" evidence="1">
    <location>
        <begin position="76"/>
        <end position="106"/>
    </location>
</feature>
<evidence type="ECO:0000313" key="3">
    <source>
        <dbReference type="Proteomes" id="UP000013827"/>
    </source>
</evidence>
<dbReference type="AlphaFoldDB" id="A0A0D3HYJ2"/>
<reference evidence="2" key="2">
    <citation type="submission" date="2024-10" db="UniProtKB">
        <authorList>
            <consortium name="EnsemblProtists"/>
        </authorList>
    </citation>
    <scope>IDENTIFICATION</scope>
</reference>
<reference evidence="3" key="1">
    <citation type="journal article" date="2013" name="Nature">
        <title>Pan genome of the phytoplankton Emiliania underpins its global distribution.</title>
        <authorList>
            <person name="Read B.A."/>
            <person name="Kegel J."/>
            <person name="Klute M.J."/>
            <person name="Kuo A."/>
            <person name="Lefebvre S.C."/>
            <person name="Maumus F."/>
            <person name="Mayer C."/>
            <person name="Miller J."/>
            <person name="Monier A."/>
            <person name="Salamov A."/>
            <person name="Young J."/>
            <person name="Aguilar M."/>
            <person name="Claverie J.M."/>
            <person name="Frickenhaus S."/>
            <person name="Gonzalez K."/>
            <person name="Herman E.K."/>
            <person name="Lin Y.C."/>
            <person name="Napier J."/>
            <person name="Ogata H."/>
            <person name="Sarno A.F."/>
            <person name="Shmutz J."/>
            <person name="Schroeder D."/>
            <person name="de Vargas C."/>
            <person name="Verret F."/>
            <person name="von Dassow P."/>
            <person name="Valentin K."/>
            <person name="Van de Peer Y."/>
            <person name="Wheeler G."/>
            <person name="Dacks J.B."/>
            <person name="Delwiche C.F."/>
            <person name="Dyhrman S.T."/>
            <person name="Glockner G."/>
            <person name="John U."/>
            <person name="Richards T."/>
            <person name="Worden A.Z."/>
            <person name="Zhang X."/>
            <person name="Grigoriev I.V."/>
            <person name="Allen A.E."/>
            <person name="Bidle K."/>
            <person name="Borodovsky M."/>
            <person name="Bowler C."/>
            <person name="Brownlee C."/>
            <person name="Cock J.M."/>
            <person name="Elias M."/>
            <person name="Gladyshev V.N."/>
            <person name="Groth M."/>
            <person name="Guda C."/>
            <person name="Hadaegh A."/>
            <person name="Iglesias-Rodriguez M.D."/>
            <person name="Jenkins J."/>
            <person name="Jones B.M."/>
            <person name="Lawson T."/>
            <person name="Leese F."/>
            <person name="Lindquist E."/>
            <person name="Lobanov A."/>
            <person name="Lomsadze A."/>
            <person name="Malik S.B."/>
            <person name="Marsh M.E."/>
            <person name="Mackinder L."/>
            <person name="Mock T."/>
            <person name="Mueller-Roeber B."/>
            <person name="Pagarete A."/>
            <person name="Parker M."/>
            <person name="Probert I."/>
            <person name="Quesneville H."/>
            <person name="Raines C."/>
            <person name="Rensing S.A."/>
            <person name="Riano-Pachon D.M."/>
            <person name="Richier S."/>
            <person name="Rokitta S."/>
            <person name="Shiraiwa Y."/>
            <person name="Soanes D.M."/>
            <person name="van der Giezen M."/>
            <person name="Wahlund T.M."/>
            <person name="Williams B."/>
            <person name="Wilson W."/>
            <person name="Wolfe G."/>
            <person name="Wurch L.L."/>
        </authorList>
    </citation>
    <scope>NUCLEOTIDE SEQUENCE</scope>
</reference>
<dbReference type="GeneID" id="17250183"/>
<name>A0A0D3HYJ2_EMIH1</name>
<accession>A0A0D3HYJ2</accession>
<dbReference type="PaxDb" id="2903-EOD04077"/>
<dbReference type="EnsemblProtists" id="EOD04077">
    <property type="protein sequence ID" value="EOD04077"/>
    <property type="gene ID" value="EMIHUDRAFT_107929"/>
</dbReference>
<keyword evidence="3" id="KW-1185">Reference proteome</keyword>
<protein>
    <submittedName>
        <fullName evidence="2">Uncharacterized protein</fullName>
    </submittedName>
</protein>
<feature type="region of interest" description="Disordered" evidence="1">
    <location>
        <begin position="133"/>
        <end position="167"/>
    </location>
</feature>
<organism evidence="2 3">
    <name type="scientific">Emiliania huxleyi (strain CCMP1516)</name>
    <dbReference type="NCBI Taxonomy" id="280463"/>
    <lineage>
        <taxon>Eukaryota</taxon>
        <taxon>Haptista</taxon>
        <taxon>Haptophyta</taxon>
        <taxon>Prymnesiophyceae</taxon>
        <taxon>Isochrysidales</taxon>
        <taxon>Noelaerhabdaceae</taxon>
        <taxon>Emiliania</taxon>
    </lineage>
</organism>
<dbReference type="RefSeq" id="XP_005756506.1">
    <property type="nucleotide sequence ID" value="XM_005756449.1"/>
</dbReference>
<evidence type="ECO:0000256" key="1">
    <source>
        <dbReference type="SAM" id="MobiDB-lite"/>
    </source>
</evidence>
<dbReference type="Proteomes" id="UP000013827">
    <property type="component" value="Unassembled WGS sequence"/>
</dbReference>
<evidence type="ECO:0000313" key="2">
    <source>
        <dbReference type="EnsemblProtists" id="EOD04077"/>
    </source>
</evidence>
<proteinExistence type="predicted"/>
<dbReference type="KEGG" id="ehx:EMIHUDRAFT_107929"/>